<dbReference type="CDD" id="cd03785">
    <property type="entry name" value="GT28_MurG"/>
    <property type="match status" value="1"/>
</dbReference>
<evidence type="ECO:0000259" key="12">
    <source>
        <dbReference type="Pfam" id="PF04101"/>
    </source>
</evidence>
<dbReference type="HAMAP" id="MF_00033">
    <property type="entry name" value="MurG"/>
    <property type="match status" value="1"/>
</dbReference>
<evidence type="ECO:0000313" key="14">
    <source>
        <dbReference type="Proteomes" id="UP000000628"/>
    </source>
</evidence>
<keyword evidence="5 10" id="KW-0133">Cell shape</keyword>
<feature type="binding site" evidence="10">
    <location>
        <position position="304"/>
    </location>
    <ligand>
        <name>UDP-N-acetyl-alpha-D-glucosamine</name>
        <dbReference type="ChEBI" id="CHEBI:57705"/>
    </ligand>
</feature>
<comment type="function">
    <text evidence="10">Cell wall formation. Catalyzes the transfer of a GlcNAc subunit on undecaprenyl-pyrophosphoryl-MurNAc-pentapeptide (lipid intermediate I) to form undecaprenyl-pyrophosphoryl-MurNAc-(pentapeptide)GlcNAc (lipid intermediate II).</text>
</comment>
<comment type="caution">
    <text evidence="10">Lacks conserved residue(s) required for the propagation of feature annotation.</text>
</comment>
<dbReference type="InterPro" id="IPR006009">
    <property type="entry name" value="GlcNAc_MurG"/>
</dbReference>
<keyword evidence="7 10" id="KW-0472">Membrane</keyword>
<evidence type="ECO:0000256" key="5">
    <source>
        <dbReference type="ARBA" id="ARBA00022960"/>
    </source>
</evidence>
<dbReference type="EC" id="2.4.1.227" evidence="10"/>
<dbReference type="Gene3D" id="3.40.50.2000">
    <property type="entry name" value="Glycogen Phosphorylase B"/>
    <property type="match status" value="2"/>
</dbReference>
<evidence type="ECO:0000256" key="7">
    <source>
        <dbReference type="ARBA" id="ARBA00023136"/>
    </source>
</evidence>
<evidence type="ECO:0000259" key="11">
    <source>
        <dbReference type="Pfam" id="PF03033"/>
    </source>
</evidence>
<dbReference type="Pfam" id="PF03033">
    <property type="entry name" value="Glyco_transf_28"/>
    <property type="match status" value="1"/>
</dbReference>
<keyword evidence="2 10" id="KW-0132">Cell division</keyword>
<dbReference type="CAZy" id="GT28">
    <property type="family name" value="Glycosyltransferase Family 28"/>
</dbReference>
<name>C7R3J4_JONDD</name>
<dbReference type="PANTHER" id="PTHR21015">
    <property type="entry name" value="UDP-N-ACETYLGLUCOSAMINE--N-ACETYLMURAMYL-(PENTAPEPTIDE) PYROPHOSPHORYL-UNDECAPRENOL N-ACETYLGLUCOSAMINE TRANSFERASE 1"/>
    <property type="match status" value="1"/>
</dbReference>
<evidence type="ECO:0000256" key="3">
    <source>
        <dbReference type="ARBA" id="ARBA00022676"/>
    </source>
</evidence>
<keyword evidence="6 10" id="KW-0573">Peptidoglycan synthesis</keyword>
<evidence type="ECO:0000313" key="13">
    <source>
        <dbReference type="EMBL" id="ACV08730.1"/>
    </source>
</evidence>
<evidence type="ECO:0000256" key="6">
    <source>
        <dbReference type="ARBA" id="ARBA00022984"/>
    </source>
</evidence>
<dbReference type="eggNOG" id="COG0707">
    <property type="taxonomic scope" value="Bacteria"/>
</dbReference>
<dbReference type="STRING" id="471856.Jden_1074"/>
<dbReference type="GO" id="GO:0051991">
    <property type="term" value="F:UDP-N-acetyl-D-glucosamine:N-acetylmuramoyl-L-alanyl-D-glutamyl-meso-2,6-diaminopimelyl-D-alanyl-D-alanine-diphosphoundecaprenol 4-beta-N-acetylglucosaminlytransferase activity"/>
    <property type="evidence" value="ECO:0007669"/>
    <property type="project" value="RHEA"/>
</dbReference>
<dbReference type="GO" id="GO:0005886">
    <property type="term" value="C:plasma membrane"/>
    <property type="evidence" value="ECO:0007669"/>
    <property type="project" value="UniProtKB-SubCell"/>
</dbReference>
<dbReference type="PANTHER" id="PTHR21015:SF22">
    <property type="entry name" value="GLYCOSYLTRANSFERASE"/>
    <property type="match status" value="1"/>
</dbReference>
<dbReference type="SUPFAM" id="SSF53756">
    <property type="entry name" value="UDP-Glycosyltransferase/glycogen phosphorylase"/>
    <property type="match status" value="1"/>
</dbReference>
<keyword evidence="9 10" id="KW-0961">Cell wall biogenesis/degradation</keyword>
<feature type="domain" description="Glycosyltransferase family 28 N-terminal" evidence="11">
    <location>
        <begin position="5"/>
        <end position="144"/>
    </location>
</feature>
<dbReference type="InterPro" id="IPR004276">
    <property type="entry name" value="GlycoTrans_28_N"/>
</dbReference>
<gene>
    <name evidence="10" type="primary">murG</name>
    <name evidence="13" type="ordered locus">Jden_1074</name>
</gene>
<dbReference type="Pfam" id="PF04101">
    <property type="entry name" value="Glyco_tran_28_C"/>
    <property type="match status" value="1"/>
</dbReference>
<comment type="subcellular location">
    <subcellularLocation>
        <location evidence="10">Cell membrane</location>
        <topology evidence="10">Peripheral membrane protein</topology>
        <orientation evidence="10">Cytoplasmic side</orientation>
    </subcellularLocation>
</comment>
<proteinExistence type="inferred from homology"/>
<dbReference type="AlphaFoldDB" id="C7R3J4"/>
<dbReference type="RefSeq" id="WP_015771358.1">
    <property type="nucleotide sequence ID" value="NC_013174.1"/>
</dbReference>
<dbReference type="Proteomes" id="UP000000628">
    <property type="component" value="Chromosome"/>
</dbReference>
<evidence type="ECO:0000256" key="10">
    <source>
        <dbReference type="HAMAP-Rule" id="MF_00033"/>
    </source>
</evidence>
<feature type="binding site" evidence="10">
    <location>
        <position position="203"/>
    </location>
    <ligand>
        <name>UDP-N-acetyl-alpha-D-glucosamine</name>
        <dbReference type="ChEBI" id="CHEBI:57705"/>
    </ligand>
</feature>
<accession>C7R3J4</accession>
<dbReference type="HOGENOM" id="CLU_037404_1_0_11"/>
<comment type="pathway">
    <text evidence="10">Cell wall biogenesis; peptidoglycan biosynthesis.</text>
</comment>
<comment type="similarity">
    <text evidence="10">Belongs to the glycosyltransferase 28 family. MurG subfamily.</text>
</comment>
<dbReference type="GO" id="GO:0050511">
    <property type="term" value="F:undecaprenyldiphospho-muramoylpentapeptide beta-N-acetylglucosaminyltransferase activity"/>
    <property type="evidence" value="ECO:0007669"/>
    <property type="project" value="UniProtKB-UniRule"/>
</dbReference>
<keyword evidence="14" id="KW-1185">Reference proteome</keyword>
<dbReference type="KEGG" id="jde:Jden_1074"/>
<keyword evidence="1 10" id="KW-1003">Cell membrane</keyword>
<feature type="binding site" evidence="10">
    <location>
        <position position="126"/>
    </location>
    <ligand>
        <name>UDP-N-acetyl-alpha-D-glucosamine</name>
        <dbReference type="ChEBI" id="CHEBI:57705"/>
    </ligand>
</feature>
<feature type="domain" description="Glycosyl transferase family 28 C-terminal" evidence="12">
    <location>
        <begin position="196"/>
        <end position="356"/>
    </location>
</feature>
<reference evidence="13 14" key="1">
    <citation type="journal article" date="2009" name="Stand. Genomic Sci.">
        <title>Complete genome sequence of Jonesia denitrificans type strain (Prevot 55134).</title>
        <authorList>
            <person name="Pukall R."/>
            <person name="Gehrich-Schroter G."/>
            <person name="Lapidus A."/>
            <person name="Nolan M."/>
            <person name="Glavina Del Rio T."/>
            <person name="Lucas S."/>
            <person name="Chen F."/>
            <person name="Tice H."/>
            <person name="Pitluck S."/>
            <person name="Cheng J.F."/>
            <person name="Copeland A."/>
            <person name="Saunders E."/>
            <person name="Brettin T."/>
            <person name="Detter J.C."/>
            <person name="Bruce D."/>
            <person name="Goodwin L."/>
            <person name="Pati A."/>
            <person name="Ivanova N."/>
            <person name="Mavromatis K."/>
            <person name="Ovchinnikova G."/>
            <person name="Chen A."/>
            <person name="Palaniappan K."/>
            <person name="Land M."/>
            <person name="Hauser L."/>
            <person name="Chang Y.J."/>
            <person name="Jeffries C.D."/>
            <person name="Chain P."/>
            <person name="Goker M."/>
            <person name="Bristow J."/>
            <person name="Eisen J.A."/>
            <person name="Markowitz V."/>
            <person name="Hugenholtz P."/>
            <person name="Kyrpides N.C."/>
            <person name="Klenk H.P."/>
            <person name="Han C."/>
        </authorList>
    </citation>
    <scope>NUCLEOTIDE SEQUENCE [LARGE SCALE GENOMIC DNA]</scope>
    <source>
        <strain evidence="14">ATCC 14870 / DSM 20603 / BCRC 15368 / CIP 55.134 / JCM 11481 / NBRC 15587 / NCTC 10816 / Prevot 55134</strain>
    </source>
</reference>
<sequence length="375" mass="39150">MVASILLAGGGTAGHVNPLLAIAGEVRHRYPDASVRVLGTKEGLEARLVPQAGFTLDFVPKVPLPRRPSSQWMSLPGNLRRAVQAAHDVMSDQKPDIVMGFGGYVSTPAYLAARQLGIPVVIHEQNARPGLANKLGARFAAQVLVTFESTQLPGAVPVGLPLRADLGALAVASPQALAHTRLEAAERFGLSPHVPTLLVTGGSLGAVSLNRAVSGAAKALLAAGAQVLHVTGKDKSQAVIEQLDGIDDKDRGRYVVVEYMDRMDLAYAASDLVMCRAGAGTVCELAALGIPAVFVPLPIGNGEQRLNAQPLVHAGGALLVADEDVSSDWVEASLPGLLRDAARLARMRDAAKSVGHPGATAHIVDRLESLAGWRQ</sequence>
<organism evidence="13 14">
    <name type="scientific">Jonesia denitrificans (strain ATCC 14870 / DSM 20603 / BCRC 15368 / CIP 55.134 / JCM 11481 / NBRC 15587 / NCTC 10816 / Prevot 55134)</name>
    <name type="common">Listeria denitrificans</name>
    <dbReference type="NCBI Taxonomy" id="471856"/>
    <lineage>
        <taxon>Bacteria</taxon>
        <taxon>Bacillati</taxon>
        <taxon>Actinomycetota</taxon>
        <taxon>Actinomycetes</taxon>
        <taxon>Micrococcales</taxon>
        <taxon>Jonesiaceae</taxon>
        <taxon>Jonesia</taxon>
    </lineage>
</organism>
<dbReference type="GO" id="GO:0005975">
    <property type="term" value="P:carbohydrate metabolic process"/>
    <property type="evidence" value="ECO:0007669"/>
    <property type="project" value="InterPro"/>
</dbReference>
<dbReference type="GO" id="GO:0008360">
    <property type="term" value="P:regulation of cell shape"/>
    <property type="evidence" value="ECO:0007669"/>
    <property type="project" value="UniProtKB-KW"/>
</dbReference>
<keyword evidence="8 10" id="KW-0131">Cell cycle</keyword>
<dbReference type="NCBIfam" id="TIGR01133">
    <property type="entry name" value="murG"/>
    <property type="match status" value="1"/>
</dbReference>
<dbReference type="GO" id="GO:0051301">
    <property type="term" value="P:cell division"/>
    <property type="evidence" value="ECO:0007669"/>
    <property type="project" value="UniProtKB-KW"/>
</dbReference>
<keyword evidence="3 10" id="KW-0328">Glycosyltransferase</keyword>
<dbReference type="UniPathway" id="UPA00219"/>
<evidence type="ECO:0000256" key="4">
    <source>
        <dbReference type="ARBA" id="ARBA00022679"/>
    </source>
</evidence>
<dbReference type="EMBL" id="CP001706">
    <property type="protein sequence ID" value="ACV08730.1"/>
    <property type="molecule type" value="Genomic_DNA"/>
</dbReference>
<evidence type="ECO:0000256" key="8">
    <source>
        <dbReference type="ARBA" id="ARBA00023306"/>
    </source>
</evidence>
<protein>
    <recommendedName>
        <fullName evidence="10">UDP-N-acetylglucosamine--N-acetylmuramyl-(pentapeptide) pyrophosphoryl-undecaprenol N-acetylglucosamine transferase</fullName>
        <ecNumber evidence="10">2.4.1.227</ecNumber>
    </recommendedName>
    <alternativeName>
        <fullName evidence="10">Undecaprenyl-PP-MurNAc-pentapeptide-UDPGlcNAc GlcNAc transferase</fullName>
    </alternativeName>
</protein>
<evidence type="ECO:0000256" key="9">
    <source>
        <dbReference type="ARBA" id="ARBA00023316"/>
    </source>
</evidence>
<feature type="binding site" evidence="10">
    <location>
        <position position="163"/>
    </location>
    <ligand>
        <name>UDP-N-acetyl-alpha-D-glucosamine</name>
        <dbReference type="ChEBI" id="CHEBI:57705"/>
    </ligand>
</feature>
<feature type="binding site" evidence="10">
    <location>
        <begin position="12"/>
        <end position="14"/>
    </location>
    <ligand>
        <name>UDP-N-acetyl-alpha-D-glucosamine</name>
        <dbReference type="ChEBI" id="CHEBI:57705"/>
    </ligand>
</feature>
<dbReference type="InterPro" id="IPR007235">
    <property type="entry name" value="Glyco_trans_28_C"/>
</dbReference>
<keyword evidence="4 10" id="KW-0808">Transferase</keyword>
<comment type="catalytic activity">
    <reaction evidence="10">
        <text>di-trans,octa-cis-undecaprenyl diphospho-N-acetyl-alpha-D-muramoyl-L-alanyl-D-glutamyl-meso-2,6-diaminopimeloyl-D-alanyl-D-alanine + UDP-N-acetyl-alpha-D-glucosamine = di-trans,octa-cis-undecaprenyl diphospho-[N-acetyl-alpha-D-glucosaminyl-(1-&gt;4)]-N-acetyl-alpha-D-muramoyl-L-alanyl-D-glutamyl-meso-2,6-diaminopimeloyl-D-alanyl-D-alanine + UDP + H(+)</text>
        <dbReference type="Rhea" id="RHEA:31227"/>
        <dbReference type="ChEBI" id="CHEBI:15378"/>
        <dbReference type="ChEBI" id="CHEBI:57705"/>
        <dbReference type="ChEBI" id="CHEBI:58223"/>
        <dbReference type="ChEBI" id="CHEBI:61387"/>
        <dbReference type="ChEBI" id="CHEBI:61388"/>
        <dbReference type="EC" id="2.4.1.227"/>
    </reaction>
</comment>
<dbReference type="GO" id="GO:0071555">
    <property type="term" value="P:cell wall organization"/>
    <property type="evidence" value="ECO:0007669"/>
    <property type="project" value="UniProtKB-KW"/>
</dbReference>
<evidence type="ECO:0000256" key="2">
    <source>
        <dbReference type="ARBA" id="ARBA00022618"/>
    </source>
</evidence>
<dbReference type="GO" id="GO:0009252">
    <property type="term" value="P:peptidoglycan biosynthetic process"/>
    <property type="evidence" value="ECO:0007669"/>
    <property type="project" value="UniProtKB-UniRule"/>
</dbReference>
<evidence type="ECO:0000256" key="1">
    <source>
        <dbReference type="ARBA" id="ARBA00022475"/>
    </source>
</evidence>